<evidence type="ECO:0000313" key="4">
    <source>
        <dbReference type="EMBL" id="OYN76205.1"/>
    </source>
</evidence>
<organism evidence="4 5">
    <name type="scientific">Mycolicibacterium sphagni</name>
    <dbReference type="NCBI Taxonomy" id="1786"/>
    <lineage>
        <taxon>Bacteria</taxon>
        <taxon>Bacillati</taxon>
        <taxon>Actinomycetota</taxon>
        <taxon>Actinomycetes</taxon>
        <taxon>Mycobacteriales</taxon>
        <taxon>Mycobacteriaceae</taxon>
        <taxon>Mycolicibacterium</taxon>
    </lineage>
</organism>
<keyword evidence="5" id="KW-1185">Reference proteome</keyword>
<evidence type="ECO:0000259" key="3">
    <source>
        <dbReference type="Pfam" id="PF11887"/>
    </source>
</evidence>
<protein>
    <submittedName>
        <fullName evidence="4">Mammalian cell entry protein</fullName>
    </submittedName>
</protein>
<feature type="domain" description="Mammalian cell entry C-terminal" evidence="3">
    <location>
        <begin position="118"/>
        <end position="332"/>
    </location>
</feature>
<dbReference type="InterPro" id="IPR003399">
    <property type="entry name" value="Mce/MlaD"/>
</dbReference>
<dbReference type="Pfam" id="PF02470">
    <property type="entry name" value="MlaD"/>
    <property type="match status" value="1"/>
</dbReference>
<sequence length="342" mass="36975">MRDNLAGAVWRLAVFVVVCVVGIFAIFAIFAQLRFQDEDTYRAEFTDITGLKSGDFVRIAGVEVGKVSDISIRPDTIVTVAFTTDQSVVLTHGSRAVIRWDNPLGDRYLELQEGAGDAKRLMPGQTIPVAQTEPSVDLDALIGGFRPLFRALDPDQVNALTGQLIQAFQGQGGTINSFLNETAQFTSTLADRDDLIGQVIHNLNVVLGSLADQNKQFDKAVSSVTELVKGLSARRDDIAKGLAYTDAAAGSIADLMAAARPPLQNTIEQTDRVSGLAMADHDYLDNLLATLPDAYHALARQGVYGDFFSFYLCDLFLKLNGKGGQPVYVKLAGQDTGRCTPK</sequence>
<feature type="domain" description="Mce/MlaD" evidence="2">
    <location>
        <begin position="39"/>
        <end position="114"/>
    </location>
</feature>
<dbReference type="InterPro" id="IPR005693">
    <property type="entry name" value="Mce"/>
</dbReference>
<dbReference type="Proteomes" id="UP000216063">
    <property type="component" value="Unassembled WGS sequence"/>
</dbReference>
<feature type="transmembrane region" description="Helical" evidence="1">
    <location>
        <begin position="12"/>
        <end position="33"/>
    </location>
</feature>
<dbReference type="NCBIfam" id="TIGR00996">
    <property type="entry name" value="Mtu_fam_mce"/>
    <property type="match status" value="1"/>
</dbReference>
<evidence type="ECO:0000259" key="2">
    <source>
        <dbReference type="Pfam" id="PF02470"/>
    </source>
</evidence>
<keyword evidence="1" id="KW-1133">Transmembrane helix</keyword>
<keyword evidence="1" id="KW-0472">Membrane</keyword>
<reference evidence="4 5" key="1">
    <citation type="submission" date="2017-07" db="EMBL/GenBank/DDBJ databases">
        <title>The new phylogeny of genus Mycobacterium.</title>
        <authorList>
            <person name="Tortoli E."/>
            <person name="Trovato A."/>
            <person name="Cirillo D.M."/>
        </authorList>
    </citation>
    <scope>NUCLEOTIDE SEQUENCE [LARGE SCALE GENOMIC DNA]</scope>
    <source>
        <strain evidence="4 5">ATCC 33027</strain>
    </source>
</reference>
<keyword evidence="1" id="KW-0812">Transmembrane</keyword>
<dbReference type="EMBL" id="NOZR01000023">
    <property type="protein sequence ID" value="OYN76205.1"/>
    <property type="molecule type" value="Genomic_DNA"/>
</dbReference>
<dbReference type="RefSeq" id="WP_094483420.1">
    <property type="nucleotide sequence ID" value="NZ_NOZR01000023.1"/>
</dbReference>
<dbReference type="InterPro" id="IPR052336">
    <property type="entry name" value="MlaD_Phospholipid_Transporter"/>
</dbReference>
<dbReference type="OrthoDB" id="338143at2"/>
<accession>A0A255DG47</accession>
<gene>
    <name evidence="4" type="ORF">CG716_22930</name>
</gene>
<proteinExistence type="predicted"/>
<dbReference type="Pfam" id="PF11887">
    <property type="entry name" value="Mce4_CUP1"/>
    <property type="match status" value="1"/>
</dbReference>
<dbReference type="AlphaFoldDB" id="A0A255DG47"/>
<dbReference type="GO" id="GO:0005576">
    <property type="term" value="C:extracellular region"/>
    <property type="evidence" value="ECO:0007669"/>
    <property type="project" value="TreeGrafter"/>
</dbReference>
<dbReference type="PANTHER" id="PTHR33371:SF17">
    <property type="entry name" value="MCE-FAMILY PROTEIN MCE1B"/>
    <property type="match status" value="1"/>
</dbReference>
<dbReference type="GO" id="GO:0051701">
    <property type="term" value="P:biological process involved in interaction with host"/>
    <property type="evidence" value="ECO:0007669"/>
    <property type="project" value="TreeGrafter"/>
</dbReference>
<dbReference type="PANTHER" id="PTHR33371">
    <property type="entry name" value="INTERMEMBRANE PHOSPHOLIPID TRANSPORT SYSTEM BINDING PROTEIN MLAD-RELATED"/>
    <property type="match status" value="1"/>
</dbReference>
<comment type="caution">
    <text evidence="4">The sequence shown here is derived from an EMBL/GenBank/DDBJ whole genome shotgun (WGS) entry which is preliminary data.</text>
</comment>
<evidence type="ECO:0000313" key="5">
    <source>
        <dbReference type="Proteomes" id="UP000216063"/>
    </source>
</evidence>
<dbReference type="InterPro" id="IPR024516">
    <property type="entry name" value="Mce_C"/>
</dbReference>
<name>A0A255DG47_9MYCO</name>
<evidence type="ECO:0000256" key="1">
    <source>
        <dbReference type="SAM" id="Phobius"/>
    </source>
</evidence>